<accession>A0A2J6T7N1</accession>
<reference evidence="2 3" key="1">
    <citation type="submission" date="2016-04" db="EMBL/GenBank/DDBJ databases">
        <title>A degradative enzymes factory behind the ericoid mycorrhizal symbiosis.</title>
        <authorList>
            <consortium name="DOE Joint Genome Institute"/>
            <person name="Martino E."/>
            <person name="Morin E."/>
            <person name="Grelet G."/>
            <person name="Kuo A."/>
            <person name="Kohler A."/>
            <person name="Daghino S."/>
            <person name="Barry K."/>
            <person name="Choi C."/>
            <person name="Cichocki N."/>
            <person name="Clum A."/>
            <person name="Copeland A."/>
            <person name="Hainaut M."/>
            <person name="Haridas S."/>
            <person name="Labutti K."/>
            <person name="Lindquist E."/>
            <person name="Lipzen A."/>
            <person name="Khouja H.-R."/>
            <person name="Murat C."/>
            <person name="Ohm R."/>
            <person name="Olson A."/>
            <person name="Spatafora J."/>
            <person name="Veneault-Fourrey C."/>
            <person name="Henrissat B."/>
            <person name="Grigoriev I."/>
            <person name="Martin F."/>
            <person name="Perotto S."/>
        </authorList>
    </citation>
    <scope>NUCLEOTIDE SEQUENCE [LARGE SCALE GENOMIC DNA]</scope>
    <source>
        <strain evidence="2 3">E</strain>
    </source>
</reference>
<evidence type="ECO:0000256" key="1">
    <source>
        <dbReference type="SAM" id="MobiDB-lite"/>
    </source>
</evidence>
<gene>
    <name evidence="2" type="ORF">K444DRAFT_724793</name>
</gene>
<dbReference type="EMBL" id="KZ613817">
    <property type="protein sequence ID" value="PMD59026.1"/>
    <property type="molecule type" value="Genomic_DNA"/>
</dbReference>
<dbReference type="OrthoDB" id="3555289at2759"/>
<organism evidence="2 3">
    <name type="scientific">Hyaloscypha bicolor E</name>
    <dbReference type="NCBI Taxonomy" id="1095630"/>
    <lineage>
        <taxon>Eukaryota</taxon>
        <taxon>Fungi</taxon>
        <taxon>Dikarya</taxon>
        <taxon>Ascomycota</taxon>
        <taxon>Pezizomycotina</taxon>
        <taxon>Leotiomycetes</taxon>
        <taxon>Helotiales</taxon>
        <taxon>Hyaloscyphaceae</taxon>
        <taxon>Hyaloscypha</taxon>
        <taxon>Hyaloscypha bicolor</taxon>
    </lineage>
</organism>
<sequence>KLANIAENAFANRAILLDKNLLLFKQNNEKATRKSIRAIVVGSTRVMSYEDIVEAQKQRDIKETAAEAARGRRSKRGPSTQVLGKRSRDQELEEAEHEIRGSGMAEYCSVLDFK</sequence>
<evidence type="ECO:0000313" key="3">
    <source>
        <dbReference type="Proteomes" id="UP000235371"/>
    </source>
</evidence>
<feature type="non-terminal residue" evidence="2">
    <location>
        <position position="1"/>
    </location>
</feature>
<proteinExistence type="predicted"/>
<protein>
    <submittedName>
        <fullName evidence="2">Uncharacterized protein</fullName>
    </submittedName>
</protein>
<dbReference type="Proteomes" id="UP000235371">
    <property type="component" value="Unassembled WGS sequence"/>
</dbReference>
<feature type="region of interest" description="Disordered" evidence="1">
    <location>
        <begin position="60"/>
        <end position="100"/>
    </location>
</feature>
<keyword evidence="3" id="KW-1185">Reference proteome</keyword>
<dbReference type="RefSeq" id="XP_024735930.1">
    <property type="nucleotide sequence ID" value="XM_024888636.1"/>
</dbReference>
<evidence type="ECO:0000313" key="2">
    <source>
        <dbReference type="EMBL" id="PMD59026.1"/>
    </source>
</evidence>
<dbReference type="GeneID" id="36596712"/>
<name>A0A2J6T7N1_9HELO</name>
<dbReference type="AlphaFoldDB" id="A0A2J6T7N1"/>
<dbReference type="InParanoid" id="A0A2J6T7N1"/>